<feature type="region of interest" description="Disordered" evidence="1">
    <location>
        <begin position="1"/>
        <end position="45"/>
    </location>
</feature>
<sequence>MTDIQKIGTPLRDAAVDPRPGDFMAPVNAGKPGPGGDPHGPNVRSYEMGSRQYEAAVARIRAERAEGKA</sequence>
<evidence type="ECO:0000256" key="1">
    <source>
        <dbReference type="SAM" id="MobiDB-lite"/>
    </source>
</evidence>
<dbReference type="Proteomes" id="UP000588586">
    <property type="component" value="Unassembled WGS sequence"/>
</dbReference>
<dbReference type="AlphaFoldDB" id="A0A849H9I6"/>
<reference evidence="2 3" key="1">
    <citation type="submission" date="2020-04" db="EMBL/GenBank/DDBJ databases">
        <title>Knoellia sp. isolate from air conditioner.</title>
        <authorList>
            <person name="Chea S."/>
            <person name="Kim D.-U."/>
        </authorList>
    </citation>
    <scope>NUCLEOTIDE SEQUENCE [LARGE SCALE GENOMIC DNA]</scope>
    <source>
        <strain evidence="2 3">DB2414S</strain>
    </source>
</reference>
<evidence type="ECO:0000313" key="2">
    <source>
        <dbReference type="EMBL" id="NNM44595.1"/>
    </source>
</evidence>
<keyword evidence="3" id="KW-1185">Reference proteome</keyword>
<accession>A0A849H9I6</accession>
<proteinExistence type="predicted"/>
<gene>
    <name evidence="2" type="ORF">HJG52_01060</name>
</gene>
<protein>
    <submittedName>
        <fullName evidence="2">Uncharacterized protein</fullName>
    </submittedName>
</protein>
<evidence type="ECO:0000313" key="3">
    <source>
        <dbReference type="Proteomes" id="UP000588586"/>
    </source>
</evidence>
<name>A0A849H9I6_9MICO</name>
<comment type="caution">
    <text evidence="2">The sequence shown here is derived from an EMBL/GenBank/DDBJ whole genome shotgun (WGS) entry which is preliminary data.</text>
</comment>
<dbReference type="RefSeq" id="WP_171241733.1">
    <property type="nucleotide sequence ID" value="NZ_JABEPQ010000001.1"/>
</dbReference>
<dbReference type="EMBL" id="JABEPQ010000001">
    <property type="protein sequence ID" value="NNM44595.1"/>
    <property type="molecule type" value="Genomic_DNA"/>
</dbReference>
<organism evidence="2 3">
    <name type="scientific">Knoellia koreensis</name>
    <dbReference type="NCBI Taxonomy" id="2730921"/>
    <lineage>
        <taxon>Bacteria</taxon>
        <taxon>Bacillati</taxon>
        <taxon>Actinomycetota</taxon>
        <taxon>Actinomycetes</taxon>
        <taxon>Micrococcales</taxon>
        <taxon>Intrasporangiaceae</taxon>
        <taxon>Knoellia</taxon>
    </lineage>
</organism>